<keyword evidence="1" id="KW-0812">Transmembrane</keyword>
<feature type="transmembrane region" description="Helical" evidence="1">
    <location>
        <begin position="6"/>
        <end position="31"/>
    </location>
</feature>
<name>A0A1A2EMY3_MYCSD</name>
<dbReference type="EMBL" id="LZIN01000031">
    <property type="protein sequence ID" value="OBG08382.1"/>
    <property type="molecule type" value="Genomic_DNA"/>
</dbReference>
<comment type="caution">
    <text evidence="2">The sequence shown here is derived from an EMBL/GenBank/DDBJ whole genome shotgun (WGS) entry which is preliminary data.</text>
</comment>
<dbReference type="RefSeq" id="WP_064854137.1">
    <property type="nucleotide sequence ID" value="NZ_LZIM01000033.1"/>
</dbReference>
<keyword evidence="1" id="KW-1133">Transmembrane helix</keyword>
<reference evidence="3" key="1">
    <citation type="submission" date="2016-06" db="EMBL/GenBank/DDBJ databases">
        <authorList>
            <person name="Sutton G."/>
            <person name="Brinkac L."/>
            <person name="Sanka R."/>
            <person name="Adams M."/>
            <person name="Lau E."/>
            <person name="Mehaffy C."/>
            <person name="Tameris M."/>
            <person name="Hatherill M."/>
            <person name="Hanekom W."/>
            <person name="Mahomed H."/>
            <person name="Mcshane H."/>
        </authorList>
    </citation>
    <scope>NUCLEOTIDE SEQUENCE [LARGE SCALE GENOMIC DNA]</scope>
    <source>
        <strain evidence="3">852014-51077_SCH5608930-a</strain>
    </source>
</reference>
<organism evidence="2 3">
    <name type="scientific">Mycolicibacter sinensis (strain JDM601)</name>
    <name type="common">Mycobacterium sinense</name>
    <dbReference type="NCBI Taxonomy" id="875328"/>
    <lineage>
        <taxon>Bacteria</taxon>
        <taxon>Bacillati</taxon>
        <taxon>Actinomycetota</taxon>
        <taxon>Actinomycetes</taxon>
        <taxon>Mycobacteriales</taxon>
        <taxon>Mycobacteriaceae</taxon>
        <taxon>Mycolicibacter</taxon>
    </lineage>
</organism>
<evidence type="ECO:0000313" key="3">
    <source>
        <dbReference type="Proteomes" id="UP000093985"/>
    </source>
</evidence>
<evidence type="ECO:0000256" key="1">
    <source>
        <dbReference type="SAM" id="Phobius"/>
    </source>
</evidence>
<sequence length="78" mass="8485">MAVVEAIYLVAATLWILVVTAAVCVGGRYLLKLRARRRRINRLIGGVRLSIERAMGPYRAVARPVLAVSRGRVVGGRG</sequence>
<protein>
    <submittedName>
        <fullName evidence="2">Uncharacterized protein</fullName>
    </submittedName>
</protein>
<evidence type="ECO:0000313" key="2">
    <source>
        <dbReference type="EMBL" id="OBG08382.1"/>
    </source>
</evidence>
<proteinExistence type="predicted"/>
<dbReference type="AlphaFoldDB" id="A0A1A2EMY3"/>
<gene>
    <name evidence="2" type="ORF">A5771_03670</name>
</gene>
<keyword evidence="1" id="KW-0472">Membrane</keyword>
<accession>A0A1A2EMY3</accession>
<dbReference type="Proteomes" id="UP000093985">
    <property type="component" value="Unassembled WGS sequence"/>
</dbReference>